<evidence type="ECO:0000313" key="3">
    <source>
        <dbReference type="RefSeq" id="XP_016458621.1"/>
    </source>
</evidence>
<dbReference type="InterPro" id="IPR055482">
    <property type="entry name" value="DUF7054"/>
</dbReference>
<feature type="compositionally biased region" description="Polar residues" evidence="1">
    <location>
        <begin position="16"/>
        <end position="29"/>
    </location>
</feature>
<evidence type="ECO:0000256" key="1">
    <source>
        <dbReference type="SAM" id="MobiDB-lite"/>
    </source>
</evidence>
<dbReference type="PANTHER" id="PTHR33270:SF6">
    <property type="entry name" value="OS02G0448600 PROTEIN"/>
    <property type="match status" value="1"/>
</dbReference>
<evidence type="ECO:0000259" key="2">
    <source>
        <dbReference type="Pfam" id="PF23156"/>
    </source>
</evidence>
<dbReference type="AlphaFoldDB" id="A0A1S3Z2E8"/>
<dbReference type="KEGG" id="nta:107782267"/>
<proteinExistence type="predicted"/>
<dbReference type="OMA" id="IRTSKLW"/>
<organism evidence="3">
    <name type="scientific">Nicotiana tabacum</name>
    <name type="common">Common tobacco</name>
    <dbReference type="NCBI Taxonomy" id="4097"/>
    <lineage>
        <taxon>Eukaryota</taxon>
        <taxon>Viridiplantae</taxon>
        <taxon>Streptophyta</taxon>
        <taxon>Embryophyta</taxon>
        <taxon>Tracheophyta</taxon>
        <taxon>Spermatophyta</taxon>
        <taxon>Magnoliopsida</taxon>
        <taxon>eudicotyledons</taxon>
        <taxon>Gunneridae</taxon>
        <taxon>Pentapetalae</taxon>
        <taxon>asterids</taxon>
        <taxon>lamiids</taxon>
        <taxon>Solanales</taxon>
        <taxon>Solanaceae</taxon>
        <taxon>Nicotianoideae</taxon>
        <taxon>Nicotianeae</taxon>
        <taxon>Nicotiana</taxon>
    </lineage>
</organism>
<feature type="compositionally biased region" description="Basic residues" evidence="1">
    <location>
        <begin position="30"/>
        <end position="39"/>
    </location>
</feature>
<dbReference type="OrthoDB" id="1885101at2759"/>
<sequence length="239" mass="27057">MSERHLGRRIPMCERASSSSVQKPSFPTRRTSKQHRKRKTIERCKSEPCLWRVNGVGDNEDDRRDVTTSLEVLLRPQTCSNIFFSPDYLNNVSSPQGSRGYNKDAKVVVNVTVEGTPGPIRTMVKLGSSVDETIRFVLSKYREEGRSPHLDKSSPSSFKLYSSYFSLESLSNTDMIGDVWSRSFYLRKSNSNGNNSRNAEIATDITSMEANSNPIIVVINKIIRTSKLWKFLGCIRCFG</sequence>
<feature type="domain" description="DUF7054" evidence="2">
    <location>
        <begin position="103"/>
        <end position="187"/>
    </location>
</feature>
<dbReference type="RefSeq" id="XP_016458621.1">
    <property type="nucleotide sequence ID" value="XM_016603135.1"/>
</dbReference>
<dbReference type="PANTHER" id="PTHR33270">
    <property type="entry name" value="BNAC05G50380D PROTEIN"/>
    <property type="match status" value="1"/>
</dbReference>
<dbReference type="STRING" id="4097.A0A1S3Z2E8"/>
<dbReference type="PaxDb" id="4097-A0A1S3Z2E8"/>
<name>A0A1S3Z2E8_TOBAC</name>
<reference evidence="3" key="1">
    <citation type="submission" date="2025-08" db="UniProtKB">
        <authorList>
            <consortium name="RefSeq"/>
        </authorList>
    </citation>
    <scope>IDENTIFICATION</scope>
</reference>
<gene>
    <name evidence="3" type="primary">LOC107782267</name>
</gene>
<accession>A0A1S3Z2E8</accession>
<dbReference type="InterPro" id="IPR040358">
    <property type="entry name" value="At4g22758-like"/>
</dbReference>
<dbReference type="Pfam" id="PF23156">
    <property type="entry name" value="DUF7054"/>
    <property type="match status" value="1"/>
</dbReference>
<feature type="region of interest" description="Disordered" evidence="1">
    <location>
        <begin position="1"/>
        <end position="39"/>
    </location>
</feature>
<protein>
    <submittedName>
        <fullName evidence="3">Uncharacterized protein At4g22758-like</fullName>
    </submittedName>
</protein>